<gene>
    <name evidence="3" type="ORF">SAMEA4412677_01573</name>
</gene>
<feature type="domain" description="DUF306" evidence="2">
    <location>
        <begin position="43"/>
        <end position="131"/>
    </location>
</feature>
<dbReference type="Proteomes" id="UP000215196">
    <property type="component" value="Chromosome 1"/>
</dbReference>
<dbReference type="InterPro" id="IPR038670">
    <property type="entry name" value="HslJ-like_sf"/>
</dbReference>
<dbReference type="RefSeq" id="WP_095072080.1">
    <property type="nucleotide sequence ID" value="NZ_LT906465.1"/>
</dbReference>
<evidence type="ECO:0000259" key="2">
    <source>
        <dbReference type="Pfam" id="PF03724"/>
    </source>
</evidence>
<proteinExistence type="predicted"/>
<dbReference type="EMBL" id="LT906465">
    <property type="protein sequence ID" value="SNV46069.1"/>
    <property type="molecule type" value="Genomic_DNA"/>
</dbReference>
<feature type="chain" id="PRO_5012331199" evidence="1">
    <location>
        <begin position="20"/>
        <end position="142"/>
    </location>
</feature>
<accession>A0A239XGT1</accession>
<dbReference type="PROSITE" id="PS51257">
    <property type="entry name" value="PROKAR_LIPOPROTEIN"/>
    <property type="match status" value="1"/>
</dbReference>
<evidence type="ECO:0000313" key="3">
    <source>
        <dbReference type="EMBL" id="SNV46069.1"/>
    </source>
</evidence>
<organism evidence="3 4">
    <name type="scientific">Chryseobacterium taklimakanense</name>
    <dbReference type="NCBI Taxonomy" id="536441"/>
    <lineage>
        <taxon>Bacteria</taxon>
        <taxon>Pseudomonadati</taxon>
        <taxon>Bacteroidota</taxon>
        <taxon>Flavobacteriia</taxon>
        <taxon>Flavobacteriales</taxon>
        <taxon>Weeksellaceae</taxon>
        <taxon>Chryseobacterium group</taxon>
        <taxon>Chryseobacterium</taxon>
    </lineage>
</organism>
<dbReference type="PANTHER" id="PTHR35535:SF1">
    <property type="entry name" value="HEAT SHOCK PROTEIN HSLJ"/>
    <property type="match status" value="1"/>
</dbReference>
<dbReference type="AlphaFoldDB" id="A0A239XGT1"/>
<reference evidence="3 4" key="1">
    <citation type="submission" date="2017-06" db="EMBL/GenBank/DDBJ databases">
        <authorList>
            <consortium name="Pathogen Informatics"/>
        </authorList>
    </citation>
    <scope>NUCLEOTIDE SEQUENCE [LARGE SCALE GENOMIC DNA]</scope>
    <source>
        <strain evidence="3 4">NCTC13490</strain>
    </source>
</reference>
<protein>
    <submittedName>
        <fullName evidence="3">META domain</fullName>
    </submittedName>
</protein>
<dbReference type="PANTHER" id="PTHR35535">
    <property type="entry name" value="HEAT SHOCK PROTEIN HSLJ"/>
    <property type="match status" value="1"/>
</dbReference>
<evidence type="ECO:0000313" key="4">
    <source>
        <dbReference type="Proteomes" id="UP000215196"/>
    </source>
</evidence>
<name>A0A239XGT1_9FLAO</name>
<dbReference type="Gene3D" id="2.40.128.270">
    <property type="match status" value="1"/>
</dbReference>
<dbReference type="Pfam" id="PF03724">
    <property type="entry name" value="META"/>
    <property type="match status" value="1"/>
</dbReference>
<dbReference type="InterPro" id="IPR005184">
    <property type="entry name" value="DUF306_Meta_HslJ"/>
</dbReference>
<feature type="signal peptide" evidence="1">
    <location>
        <begin position="1"/>
        <end position="19"/>
    </location>
</feature>
<dbReference type="InterPro" id="IPR053147">
    <property type="entry name" value="Hsp_HslJ-like"/>
</dbReference>
<dbReference type="KEGG" id="ctak:4412677_01573"/>
<keyword evidence="1" id="KW-0732">Signal</keyword>
<sequence length="142" mass="16088">MNKVFSLLLGILLSLALQSCSPQKLPPGEFQRQWMMVAYKDYSKAFLTESKAQIDLSPVKSTRYGAFMGCNRMFLSADFFKNGTVKFSDAGSTMMYCEGRMDLESDFAKDLPTMTKYKIEGHNLTLSNEKGIEMKFIAADWD</sequence>
<keyword evidence="4" id="KW-1185">Reference proteome</keyword>
<evidence type="ECO:0000256" key="1">
    <source>
        <dbReference type="SAM" id="SignalP"/>
    </source>
</evidence>